<dbReference type="EMBL" id="JARAKF010000003">
    <property type="protein sequence ID" value="MDU9001349.1"/>
    <property type="molecule type" value="Genomic_DNA"/>
</dbReference>
<dbReference type="PANTHER" id="PTHR43214">
    <property type="entry name" value="TWO-COMPONENT RESPONSE REGULATOR"/>
    <property type="match status" value="1"/>
</dbReference>
<dbReference type="SUPFAM" id="SSF46894">
    <property type="entry name" value="C-terminal effector domain of the bipartite response regulators"/>
    <property type="match status" value="1"/>
</dbReference>
<feature type="domain" description="HTH luxR-type" evidence="4">
    <location>
        <begin position="182"/>
        <end position="247"/>
    </location>
</feature>
<name>A0ABU3V6B1_9ACTN</name>
<dbReference type="InterPro" id="IPR000792">
    <property type="entry name" value="Tscrpt_reg_LuxR_C"/>
</dbReference>
<dbReference type="PRINTS" id="PR00038">
    <property type="entry name" value="HTHLUXR"/>
</dbReference>
<keyword evidence="1" id="KW-0805">Transcription regulation</keyword>
<dbReference type="SMART" id="SM00421">
    <property type="entry name" value="HTH_LUXR"/>
    <property type="match status" value="1"/>
</dbReference>
<dbReference type="InterPro" id="IPR039420">
    <property type="entry name" value="WalR-like"/>
</dbReference>
<dbReference type="RefSeq" id="WP_266944226.1">
    <property type="nucleotide sequence ID" value="NZ_JAPEMK010000002.1"/>
</dbReference>
<proteinExistence type="predicted"/>
<comment type="caution">
    <text evidence="5">The sequence shown here is derived from an EMBL/GenBank/DDBJ whole genome shotgun (WGS) entry which is preliminary data.</text>
</comment>
<dbReference type="Pfam" id="PF00196">
    <property type="entry name" value="GerE"/>
    <property type="match status" value="1"/>
</dbReference>
<evidence type="ECO:0000259" key="4">
    <source>
        <dbReference type="PROSITE" id="PS50043"/>
    </source>
</evidence>
<reference evidence="5 6" key="1">
    <citation type="submission" date="2023-02" db="EMBL/GenBank/DDBJ databases">
        <authorList>
            <person name="Maleckis M."/>
        </authorList>
    </citation>
    <scope>NUCLEOTIDE SEQUENCE [LARGE SCALE GENOMIC DNA]</scope>
    <source>
        <strain evidence="5 6">P8-A2</strain>
        <plasmid evidence="5">unnamed1</plasmid>
    </source>
</reference>
<evidence type="ECO:0000256" key="3">
    <source>
        <dbReference type="ARBA" id="ARBA00023163"/>
    </source>
</evidence>
<dbReference type="Proteomes" id="UP001257627">
    <property type="component" value="Unassembled WGS sequence"/>
</dbReference>
<evidence type="ECO:0000313" key="5">
    <source>
        <dbReference type="EMBL" id="MDU9001349.1"/>
    </source>
</evidence>
<evidence type="ECO:0000256" key="2">
    <source>
        <dbReference type="ARBA" id="ARBA00023125"/>
    </source>
</evidence>
<dbReference type="PROSITE" id="PS50043">
    <property type="entry name" value="HTH_LUXR_2"/>
    <property type="match status" value="1"/>
</dbReference>
<accession>A0ABU3V6B1</accession>
<sequence length="252" mass="27255">MQGYFAQAPESADISSGGRPLLASVPTMLAAPSVTREGSPETRALPIRLALTASDALTEEGAQSCLKAMEGVQVLPWRERQGAQIALVLAYEVTADTLRVVEEAAADSPLGRQLPVLLVADAVSERNLVHSVSLGVVGVLLRAEVRFADLVEAARNALLGQSPMPASMIRTILNRLRVLESGRSRVPELTPREVNVLQLVAEGLRTAEIAAHLNYSERTIKNILHEMITRLNLRNRTQAVAYAIRSGQLQSR</sequence>
<organism evidence="5 6">
    <name type="scientific">Streptomyces mirabilis</name>
    <dbReference type="NCBI Taxonomy" id="68239"/>
    <lineage>
        <taxon>Bacteria</taxon>
        <taxon>Bacillati</taxon>
        <taxon>Actinomycetota</taxon>
        <taxon>Actinomycetes</taxon>
        <taxon>Kitasatosporales</taxon>
        <taxon>Streptomycetaceae</taxon>
        <taxon>Streptomyces</taxon>
    </lineage>
</organism>
<keyword evidence="5" id="KW-0614">Plasmid</keyword>
<dbReference type="Gene3D" id="3.40.50.2300">
    <property type="match status" value="1"/>
</dbReference>
<protein>
    <submittedName>
        <fullName evidence="5">Response regulator transcription factor</fullName>
    </submittedName>
</protein>
<keyword evidence="6" id="KW-1185">Reference proteome</keyword>
<keyword evidence="3" id="KW-0804">Transcription</keyword>
<keyword evidence="2" id="KW-0238">DNA-binding</keyword>
<gene>
    <name evidence="5" type="ORF">PU648_55755</name>
</gene>
<geneLocation type="plasmid" evidence="5">
    <name>unnamed1</name>
</geneLocation>
<dbReference type="CDD" id="cd06170">
    <property type="entry name" value="LuxR_C_like"/>
    <property type="match status" value="1"/>
</dbReference>
<evidence type="ECO:0000256" key="1">
    <source>
        <dbReference type="ARBA" id="ARBA00023015"/>
    </source>
</evidence>
<dbReference type="InterPro" id="IPR016032">
    <property type="entry name" value="Sig_transdc_resp-reg_C-effctor"/>
</dbReference>
<evidence type="ECO:0000313" key="6">
    <source>
        <dbReference type="Proteomes" id="UP001257627"/>
    </source>
</evidence>
<dbReference type="PANTHER" id="PTHR43214:SF24">
    <property type="entry name" value="TRANSCRIPTIONAL REGULATORY PROTEIN NARL-RELATED"/>
    <property type="match status" value="1"/>
</dbReference>